<name>X1EKI9_9ZZZZ</name>
<reference evidence="1" key="1">
    <citation type="journal article" date="2014" name="Front. Microbiol.">
        <title>High frequency of phylogenetically diverse reductive dehalogenase-homologous genes in deep subseafloor sedimentary metagenomes.</title>
        <authorList>
            <person name="Kawai M."/>
            <person name="Futagami T."/>
            <person name="Toyoda A."/>
            <person name="Takaki Y."/>
            <person name="Nishi S."/>
            <person name="Hori S."/>
            <person name="Arai W."/>
            <person name="Tsubouchi T."/>
            <person name="Morono Y."/>
            <person name="Uchiyama I."/>
            <person name="Ito T."/>
            <person name="Fujiyama A."/>
            <person name="Inagaki F."/>
            <person name="Takami H."/>
        </authorList>
    </citation>
    <scope>NUCLEOTIDE SEQUENCE</scope>
    <source>
        <strain evidence="1">Expedition CK06-06</strain>
    </source>
</reference>
<gene>
    <name evidence="1" type="ORF">S01H4_53261</name>
</gene>
<dbReference type="EMBL" id="BART01030521">
    <property type="protein sequence ID" value="GAH17644.1"/>
    <property type="molecule type" value="Genomic_DNA"/>
</dbReference>
<protein>
    <submittedName>
        <fullName evidence="1">Uncharacterized protein</fullName>
    </submittedName>
</protein>
<feature type="non-terminal residue" evidence="1">
    <location>
        <position position="1"/>
    </location>
</feature>
<accession>X1EKI9</accession>
<comment type="caution">
    <text evidence="1">The sequence shown here is derived from an EMBL/GenBank/DDBJ whole genome shotgun (WGS) entry which is preliminary data.</text>
</comment>
<sequence>VLNGKTKDIMNKYMKTAGLEWSIQDDNLQ</sequence>
<proteinExistence type="predicted"/>
<organism evidence="1">
    <name type="scientific">marine sediment metagenome</name>
    <dbReference type="NCBI Taxonomy" id="412755"/>
    <lineage>
        <taxon>unclassified sequences</taxon>
        <taxon>metagenomes</taxon>
        <taxon>ecological metagenomes</taxon>
    </lineage>
</organism>
<evidence type="ECO:0000313" key="1">
    <source>
        <dbReference type="EMBL" id="GAH17644.1"/>
    </source>
</evidence>
<dbReference type="AlphaFoldDB" id="X1EKI9"/>